<dbReference type="InterPro" id="IPR017439">
    <property type="entry name" value="Amidohydrolase"/>
</dbReference>
<dbReference type="Gene3D" id="3.30.70.360">
    <property type="match status" value="1"/>
</dbReference>
<keyword evidence="2" id="KW-0479">Metal-binding</keyword>
<dbReference type="PANTHER" id="PTHR11014:SF63">
    <property type="entry name" value="METALLOPEPTIDASE, PUTATIVE (AFU_ORTHOLOGUE AFUA_6G09600)-RELATED"/>
    <property type="match status" value="1"/>
</dbReference>
<proteinExistence type="predicted"/>
<dbReference type="GO" id="GO:0050118">
    <property type="term" value="F:N-acetyldiaminopimelate deacetylase activity"/>
    <property type="evidence" value="ECO:0007669"/>
    <property type="project" value="UniProtKB-ARBA"/>
</dbReference>
<accession>A0A4R2NHY6</accession>
<dbReference type="Pfam" id="PF01546">
    <property type="entry name" value="Peptidase_M20"/>
    <property type="match status" value="1"/>
</dbReference>
<feature type="binding site" evidence="2">
    <location>
        <position position="81"/>
    </location>
    <ligand>
        <name>Mn(2+)</name>
        <dbReference type="ChEBI" id="CHEBI:29035"/>
        <label>2</label>
    </ligand>
</feature>
<organism evidence="4 5">
    <name type="scientific">Scopulibacillus darangshiensis</name>
    <dbReference type="NCBI Taxonomy" id="442528"/>
    <lineage>
        <taxon>Bacteria</taxon>
        <taxon>Bacillati</taxon>
        <taxon>Bacillota</taxon>
        <taxon>Bacilli</taxon>
        <taxon>Bacillales</taxon>
        <taxon>Sporolactobacillaceae</taxon>
        <taxon>Scopulibacillus</taxon>
    </lineage>
</organism>
<dbReference type="SUPFAM" id="SSF55031">
    <property type="entry name" value="Bacterial exopeptidase dimerisation domain"/>
    <property type="match status" value="1"/>
</dbReference>
<dbReference type="NCBIfam" id="TIGR01891">
    <property type="entry name" value="amidohydrolases"/>
    <property type="match status" value="1"/>
</dbReference>
<feature type="binding site" evidence="2">
    <location>
        <position position="140"/>
    </location>
    <ligand>
        <name>Mn(2+)</name>
        <dbReference type="ChEBI" id="CHEBI:29035"/>
        <label>2</label>
    </ligand>
</feature>
<evidence type="ECO:0000256" key="1">
    <source>
        <dbReference type="ARBA" id="ARBA00022801"/>
    </source>
</evidence>
<dbReference type="Proteomes" id="UP000295416">
    <property type="component" value="Unassembled WGS sequence"/>
</dbReference>
<dbReference type="Gene3D" id="3.40.630.10">
    <property type="entry name" value="Zn peptidases"/>
    <property type="match status" value="1"/>
</dbReference>
<reference evidence="4 5" key="1">
    <citation type="submission" date="2019-03" db="EMBL/GenBank/DDBJ databases">
        <title>Genomic Encyclopedia of Type Strains, Phase IV (KMG-IV): sequencing the most valuable type-strain genomes for metagenomic binning, comparative biology and taxonomic classification.</title>
        <authorList>
            <person name="Goeker M."/>
        </authorList>
    </citation>
    <scope>NUCLEOTIDE SEQUENCE [LARGE SCALE GENOMIC DNA]</scope>
    <source>
        <strain evidence="4 5">DSM 19377</strain>
    </source>
</reference>
<evidence type="ECO:0000259" key="3">
    <source>
        <dbReference type="Pfam" id="PF07687"/>
    </source>
</evidence>
<evidence type="ECO:0000313" key="5">
    <source>
        <dbReference type="Proteomes" id="UP000295416"/>
    </source>
</evidence>
<feature type="binding site" evidence="2">
    <location>
        <position position="339"/>
    </location>
    <ligand>
        <name>Mn(2+)</name>
        <dbReference type="ChEBI" id="CHEBI:29035"/>
        <label>2</label>
    </ligand>
</feature>
<dbReference type="GO" id="GO:0046872">
    <property type="term" value="F:metal ion binding"/>
    <property type="evidence" value="ECO:0007669"/>
    <property type="project" value="UniProtKB-KW"/>
</dbReference>
<dbReference type="InterPro" id="IPR002933">
    <property type="entry name" value="Peptidase_M20"/>
</dbReference>
<dbReference type="GO" id="GO:0019877">
    <property type="term" value="P:diaminopimelate biosynthetic process"/>
    <property type="evidence" value="ECO:0007669"/>
    <property type="project" value="UniProtKB-ARBA"/>
</dbReference>
<dbReference type="InterPro" id="IPR011650">
    <property type="entry name" value="Peptidase_M20_dimer"/>
</dbReference>
<dbReference type="InterPro" id="IPR036264">
    <property type="entry name" value="Bact_exopeptidase_dim_dom"/>
</dbReference>
<dbReference type="AlphaFoldDB" id="A0A4R2NHY6"/>
<feature type="binding site" evidence="2">
    <location>
        <position position="115"/>
    </location>
    <ligand>
        <name>Mn(2+)</name>
        <dbReference type="ChEBI" id="CHEBI:29035"/>
        <label>2</label>
    </ligand>
</feature>
<feature type="domain" description="Peptidase M20 dimerisation" evidence="3">
    <location>
        <begin position="163"/>
        <end position="255"/>
    </location>
</feature>
<evidence type="ECO:0000256" key="2">
    <source>
        <dbReference type="PIRSR" id="PIRSR005962-1"/>
    </source>
</evidence>
<dbReference type="Pfam" id="PF07687">
    <property type="entry name" value="M20_dimer"/>
    <property type="match status" value="1"/>
</dbReference>
<comment type="caution">
    <text evidence="4">The sequence shown here is derived from an EMBL/GenBank/DDBJ whole genome shotgun (WGS) entry which is preliminary data.</text>
</comment>
<keyword evidence="5" id="KW-1185">Reference proteome</keyword>
<dbReference type="PIRSF" id="PIRSF005962">
    <property type="entry name" value="Pept_M20D_amidohydro"/>
    <property type="match status" value="1"/>
</dbReference>
<keyword evidence="2" id="KW-0464">Manganese</keyword>
<feature type="binding site" evidence="2">
    <location>
        <position position="79"/>
    </location>
    <ligand>
        <name>Mn(2+)</name>
        <dbReference type="ChEBI" id="CHEBI:29035"/>
        <label>2</label>
    </ligand>
</feature>
<name>A0A4R2NHY6_9BACL</name>
<dbReference type="FunFam" id="3.30.70.360:FF:000001">
    <property type="entry name" value="N-acetyldiaminopimelate deacetylase"/>
    <property type="match status" value="1"/>
</dbReference>
<keyword evidence="1 4" id="KW-0378">Hydrolase</keyword>
<protein>
    <submittedName>
        <fullName evidence="4">Amidohydrolase</fullName>
    </submittedName>
</protein>
<dbReference type="EMBL" id="SLXK01000046">
    <property type="protein sequence ID" value="TCP21063.1"/>
    <property type="molecule type" value="Genomic_DNA"/>
</dbReference>
<dbReference type="PANTHER" id="PTHR11014">
    <property type="entry name" value="PEPTIDASE M20 FAMILY MEMBER"/>
    <property type="match status" value="1"/>
</dbReference>
<evidence type="ECO:0000313" key="4">
    <source>
        <dbReference type="EMBL" id="TCP21063.1"/>
    </source>
</evidence>
<sequence length="366" mass="39818">MHPELSFQEKKTSAFIYQTLLSFENLEVTRPTEYSVMARLIGESPGKVLAMRADIDALPIMEENDFDFVSQSPGVMHACGHDGHTAMMLGAAKILSENKDDIKGEIRFLFQHAEEQFPGGAKEMVEAGVLDGVDYIIGLHLFSTIPKGEIGVIYGPLTANDDTFELKIIGKGGHASAPDTSIDPIAIASQFVSNLQHIVSRKLDPLERLVISVTEFHAGNAVNIIPESATLSGSVRSFSQDVRGSAVQLIEQIAKGVTSAHGASYQFNYDYGYSSVVNNDLLTKKVEDAVSEIFGDKCIRYGPPMMGGEDFSAFLKKIPGCFIPVGARNETKGIVHPHHHPKFTIDEDALNDGVKILINASLKILD</sequence>
<comment type="cofactor">
    <cofactor evidence="2">
        <name>Mn(2+)</name>
        <dbReference type="ChEBI" id="CHEBI:29035"/>
    </cofactor>
    <text evidence="2">The Mn(2+) ion enhances activity.</text>
</comment>
<dbReference type="SUPFAM" id="SSF53187">
    <property type="entry name" value="Zn-dependent exopeptidases"/>
    <property type="match status" value="1"/>
</dbReference>
<gene>
    <name evidence="4" type="ORF">EV207_14613</name>
</gene>